<organism evidence="7 8">
    <name type="scientific">Arcticibacter svalbardensis MN12-7</name>
    <dbReference type="NCBI Taxonomy" id="1150600"/>
    <lineage>
        <taxon>Bacteria</taxon>
        <taxon>Pseudomonadati</taxon>
        <taxon>Bacteroidota</taxon>
        <taxon>Sphingobacteriia</taxon>
        <taxon>Sphingobacteriales</taxon>
        <taxon>Sphingobacteriaceae</taxon>
        <taxon>Arcticibacter</taxon>
    </lineage>
</organism>
<keyword evidence="2" id="KW-0479">Metal-binding</keyword>
<dbReference type="STRING" id="1150600.ADIARSV_0488"/>
<dbReference type="SMR" id="R9GX77"/>
<dbReference type="AlphaFoldDB" id="R9GX77"/>
<dbReference type="PANTHER" id="PTHR33146">
    <property type="entry name" value="ENDONUCLEASE 4"/>
    <property type="match status" value="1"/>
</dbReference>
<evidence type="ECO:0000256" key="2">
    <source>
        <dbReference type="ARBA" id="ARBA00022723"/>
    </source>
</evidence>
<dbReference type="EMBL" id="AQPN01000020">
    <property type="protein sequence ID" value="EOR96253.1"/>
    <property type="molecule type" value="Genomic_DNA"/>
</dbReference>
<dbReference type="eggNOG" id="ENOG502Z82C">
    <property type="taxonomic scope" value="Bacteria"/>
</dbReference>
<dbReference type="GO" id="GO:0004519">
    <property type="term" value="F:endonuclease activity"/>
    <property type="evidence" value="ECO:0007669"/>
    <property type="project" value="UniProtKB-KW"/>
</dbReference>
<dbReference type="GO" id="GO:0006308">
    <property type="term" value="P:DNA catabolic process"/>
    <property type="evidence" value="ECO:0007669"/>
    <property type="project" value="InterPro"/>
</dbReference>
<name>R9GX77_9SPHI</name>
<evidence type="ECO:0000256" key="4">
    <source>
        <dbReference type="ARBA" id="ARBA00022801"/>
    </source>
</evidence>
<evidence type="ECO:0000256" key="6">
    <source>
        <dbReference type="ARBA" id="ARBA00023180"/>
    </source>
</evidence>
<dbReference type="GO" id="GO:0016788">
    <property type="term" value="F:hydrolase activity, acting on ester bonds"/>
    <property type="evidence" value="ECO:0007669"/>
    <property type="project" value="InterPro"/>
</dbReference>
<reference evidence="7 8" key="1">
    <citation type="journal article" date="2013" name="Genome Announc.">
        <title>Draft Genome Sequence of Arcticibacter svalbardensis Strain MN12-7T, a Member of the Family Sphingobacteriaceae Isolated from an Arctic Soil Sample.</title>
        <authorList>
            <person name="Shivaji S."/>
            <person name="Ara S."/>
            <person name="Prasad S."/>
            <person name="Manasa B.P."/>
            <person name="Begum Z."/>
            <person name="Singh A."/>
            <person name="Kumar Pinnaka A."/>
        </authorList>
    </citation>
    <scope>NUCLEOTIDE SEQUENCE [LARGE SCALE GENOMIC DNA]</scope>
    <source>
        <strain evidence="7 8">MN12-7</strain>
    </source>
</reference>
<dbReference type="Proteomes" id="UP000014174">
    <property type="component" value="Unassembled WGS sequence"/>
</dbReference>
<dbReference type="InterPro" id="IPR003154">
    <property type="entry name" value="S1/P1nuclease"/>
</dbReference>
<sequence>MKKYFAVAFMFIIAITLISWGAAGHKTIAKIAENHLTPKAKDAIKVLLGDENMTEVAPWADQLRNDTDYKNTAAWHYLNVPLGLSYEQFSKTVKEQGANNIYGALIKFEAELTSNTSTPEQKTDALKFIIHFVGDMHQPMHISRSEDKGGNSIQLQFDGKGTNLHKLWDSGLINKQGMNFTQMAITYDKTSPSEISQWQSDSPMKWMFESYLITASLYKDAEKNNKPDDRYYQENIKLVQKRIEMGGIRLAGTLNTLFKSFTPAFKKGIPINTETITVPSKDLALHYGQTILTVGKVYSGRFIQSNQMTLLNIGGDNPNQDLTVMIQSEDRVQFGQPEVTLKGKTIQIIGKVIDYRGKPEIIVTESAQIKIIK</sequence>
<comment type="caution">
    <text evidence="7">The sequence shown here is derived from an EMBL/GenBank/DDBJ whole genome shotgun (WGS) entry which is preliminary data.</text>
</comment>
<keyword evidence="3 7" id="KW-0255">Endonuclease</keyword>
<evidence type="ECO:0000313" key="8">
    <source>
        <dbReference type="Proteomes" id="UP000014174"/>
    </source>
</evidence>
<dbReference type="OrthoDB" id="267579at2"/>
<dbReference type="GO" id="GO:0003676">
    <property type="term" value="F:nucleic acid binding"/>
    <property type="evidence" value="ECO:0007669"/>
    <property type="project" value="InterPro"/>
</dbReference>
<protein>
    <submittedName>
        <fullName evidence="7">Endonuclease</fullName>
    </submittedName>
</protein>
<accession>R9GX77</accession>
<dbReference type="CDD" id="cd11010">
    <property type="entry name" value="S1-P1_nuclease"/>
    <property type="match status" value="1"/>
</dbReference>
<dbReference type="SUPFAM" id="SSF48537">
    <property type="entry name" value="Phospholipase C/P1 nuclease"/>
    <property type="match status" value="1"/>
</dbReference>
<dbReference type="InterPro" id="IPR008947">
    <property type="entry name" value="PLipase_C/P1_nuclease_dom_sf"/>
</dbReference>
<evidence type="ECO:0000313" key="7">
    <source>
        <dbReference type="EMBL" id="EOR96253.1"/>
    </source>
</evidence>
<proteinExistence type="predicted"/>
<dbReference type="Pfam" id="PF02265">
    <property type="entry name" value="S1-P1_nuclease"/>
    <property type="match status" value="1"/>
</dbReference>
<dbReference type="PANTHER" id="PTHR33146:SF26">
    <property type="entry name" value="ENDONUCLEASE 4"/>
    <property type="match status" value="1"/>
</dbReference>
<dbReference type="Gene3D" id="1.10.575.10">
    <property type="entry name" value="P1 Nuclease"/>
    <property type="match status" value="1"/>
</dbReference>
<keyword evidence="5" id="KW-1015">Disulfide bond</keyword>
<gene>
    <name evidence="7" type="ORF">ADIARSV_0488</name>
</gene>
<evidence type="ECO:0000256" key="5">
    <source>
        <dbReference type="ARBA" id="ARBA00023157"/>
    </source>
</evidence>
<dbReference type="RefSeq" id="WP_016193737.1">
    <property type="nucleotide sequence ID" value="NZ_AQPN01000020.1"/>
</dbReference>
<dbReference type="GO" id="GO:0046872">
    <property type="term" value="F:metal ion binding"/>
    <property type="evidence" value="ECO:0007669"/>
    <property type="project" value="UniProtKB-KW"/>
</dbReference>
<keyword evidence="4" id="KW-0378">Hydrolase</keyword>
<keyword evidence="6" id="KW-0325">Glycoprotein</keyword>
<keyword evidence="1" id="KW-0540">Nuclease</keyword>
<keyword evidence="8" id="KW-1185">Reference proteome</keyword>
<evidence type="ECO:0000256" key="3">
    <source>
        <dbReference type="ARBA" id="ARBA00022759"/>
    </source>
</evidence>
<evidence type="ECO:0000256" key="1">
    <source>
        <dbReference type="ARBA" id="ARBA00022722"/>
    </source>
</evidence>